<reference evidence="6" key="1">
    <citation type="submission" date="2016-10" db="EMBL/GenBank/DDBJ databases">
        <authorList>
            <person name="Varghese N."/>
            <person name="Submissions S."/>
        </authorList>
    </citation>
    <scope>NUCLEOTIDE SEQUENCE [LARGE SCALE GENOMIC DNA]</scope>
    <source>
        <strain evidence="6">CGMCC 1.7285</strain>
    </source>
</reference>
<evidence type="ECO:0000259" key="4">
    <source>
        <dbReference type="PROSITE" id="PS51186"/>
    </source>
</evidence>
<sequence length="267" mass="29688">MNQTTQVKLLRSAIILGLTLLVCGHIVLAVTFASDDIGHQGFILGAALSAFGVVLSLPTKIYLTLLLMEHEEKTNPNFTRSADGQASRGVSVAHIRTATEEDAARLSDLARQTFIDTFAADNSEENMRLHCDATYSEALQLVEIKDPNRLTLLATHEWHLIGFVQLRWGHTPDCVEAKSAGELQRLYVDKNWHGKGVAQDLMQAAITAMQRKGNDVIWLGVWEHNPRAIAFYKKKGFVEVGSHVFPLGNDPQRDIIMMKSLVERTSE</sequence>
<dbReference type="GO" id="GO:0016747">
    <property type="term" value="F:acyltransferase activity, transferring groups other than amino-acyl groups"/>
    <property type="evidence" value="ECO:0007669"/>
    <property type="project" value="InterPro"/>
</dbReference>
<evidence type="ECO:0000256" key="3">
    <source>
        <dbReference type="SAM" id="Phobius"/>
    </source>
</evidence>
<feature type="transmembrane region" description="Helical" evidence="3">
    <location>
        <begin position="12"/>
        <end position="34"/>
    </location>
</feature>
<evidence type="ECO:0000256" key="2">
    <source>
        <dbReference type="ARBA" id="ARBA00023315"/>
    </source>
</evidence>
<dbReference type="PROSITE" id="PS51186">
    <property type="entry name" value="GNAT"/>
    <property type="match status" value="1"/>
</dbReference>
<protein>
    <submittedName>
        <fullName evidence="5">Ribosomal protein S18 acetylase RimI</fullName>
    </submittedName>
</protein>
<keyword evidence="3" id="KW-0472">Membrane</keyword>
<dbReference type="PANTHER" id="PTHR43877">
    <property type="entry name" value="AMINOALKYLPHOSPHONATE N-ACETYLTRANSFERASE-RELATED-RELATED"/>
    <property type="match status" value="1"/>
</dbReference>
<dbReference type="SUPFAM" id="SSF55729">
    <property type="entry name" value="Acyl-CoA N-acyltransferases (Nat)"/>
    <property type="match status" value="1"/>
</dbReference>
<keyword evidence="5" id="KW-0687">Ribonucleoprotein</keyword>
<feature type="transmembrane region" description="Helical" evidence="3">
    <location>
        <begin position="40"/>
        <end position="63"/>
    </location>
</feature>
<dbReference type="InterPro" id="IPR000182">
    <property type="entry name" value="GNAT_dom"/>
</dbReference>
<dbReference type="RefSeq" id="WP_218151676.1">
    <property type="nucleotide sequence ID" value="NZ_FOYU01000002.1"/>
</dbReference>
<dbReference type="AlphaFoldDB" id="A0A1I6H6W9"/>
<keyword evidence="3" id="KW-1133">Transmembrane helix</keyword>
<dbReference type="InterPro" id="IPR016181">
    <property type="entry name" value="Acyl_CoA_acyltransferase"/>
</dbReference>
<dbReference type="GO" id="GO:0005840">
    <property type="term" value="C:ribosome"/>
    <property type="evidence" value="ECO:0007669"/>
    <property type="project" value="UniProtKB-KW"/>
</dbReference>
<evidence type="ECO:0000313" key="5">
    <source>
        <dbReference type="EMBL" id="SFR50140.1"/>
    </source>
</evidence>
<keyword evidence="1" id="KW-0808">Transferase</keyword>
<dbReference type="Gene3D" id="3.40.630.30">
    <property type="match status" value="1"/>
</dbReference>
<evidence type="ECO:0000256" key="1">
    <source>
        <dbReference type="ARBA" id="ARBA00022679"/>
    </source>
</evidence>
<accession>A0A1I6H6W9</accession>
<evidence type="ECO:0000313" key="6">
    <source>
        <dbReference type="Proteomes" id="UP000199424"/>
    </source>
</evidence>
<dbReference type="Pfam" id="PF00583">
    <property type="entry name" value="Acetyltransf_1"/>
    <property type="match status" value="1"/>
</dbReference>
<dbReference type="InterPro" id="IPR050832">
    <property type="entry name" value="Bact_Acetyltransf"/>
</dbReference>
<dbReference type="Proteomes" id="UP000199424">
    <property type="component" value="Unassembled WGS sequence"/>
</dbReference>
<keyword evidence="2" id="KW-0012">Acyltransferase</keyword>
<gene>
    <name evidence="5" type="ORF">SAMN04488070_1536</name>
</gene>
<dbReference type="EMBL" id="FOYU01000002">
    <property type="protein sequence ID" value="SFR50140.1"/>
    <property type="molecule type" value="Genomic_DNA"/>
</dbReference>
<keyword evidence="3" id="KW-0812">Transmembrane</keyword>
<name>A0A1I6H6W9_9GAMM</name>
<keyword evidence="6" id="KW-1185">Reference proteome</keyword>
<keyword evidence="5" id="KW-0689">Ribosomal protein</keyword>
<organism evidence="5 6">
    <name type="scientific">Pseudidiomarina maritima</name>
    <dbReference type="NCBI Taxonomy" id="519453"/>
    <lineage>
        <taxon>Bacteria</taxon>
        <taxon>Pseudomonadati</taxon>
        <taxon>Pseudomonadota</taxon>
        <taxon>Gammaproteobacteria</taxon>
        <taxon>Alteromonadales</taxon>
        <taxon>Idiomarinaceae</taxon>
        <taxon>Pseudidiomarina</taxon>
    </lineage>
</organism>
<feature type="domain" description="N-acetyltransferase" evidence="4">
    <location>
        <begin position="93"/>
        <end position="262"/>
    </location>
</feature>
<dbReference type="CDD" id="cd04301">
    <property type="entry name" value="NAT_SF"/>
    <property type="match status" value="1"/>
</dbReference>
<proteinExistence type="predicted"/>